<evidence type="ECO:0000313" key="11">
    <source>
        <dbReference type="EMBL" id="GET92374.1"/>
    </source>
</evidence>
<dbReference type="Proteomes" id="UP000419144">
    <property type="component" value="Unassembled WGS sequence"/>
</dbReference>
<evidence type="ECO:0000259" key="10">
    <source>
        <dbReference type="PROSITE" id="PS50967"/>
    </source>
</evidence>
<dbReference type="GO" id="GO:0071036">
    <property type="term" value="P:nuclear polyadenylation-dependent snoRNA catabolic process"/>
    <property type="evidence" value="ECO:0007669"/>
    <property type="project" value="TreeGrafter"/>
</dbReference>
<evidence type="ECO:0000313" key="12">
    <source>
        <dbReference type="Proteomes" id="UP000419144"/>
    </source>
</evidence>
<evidence type="ECO:0000256" key="8">
    <source>
        <dbReference type="ARBA" id="ARBA00043957"/>
    </source>
</evidence>
<evidence type="ECO:0000256" key="9">
    <source>
        <dbReference type="SAM" id="MobiDB-lite"/>
    </source>
</evidence>
<dbReference type="GO" id="GO:0071039">
    <property type="term" value="P:nuclear polyadenylation-dependent CUT catabolic process"/>
    <property type="evidence" value="ECO:0007669"/>
    <property type="project" value="TreeGrafter"/>
</dbReference>
<dbReference type="Gene3D" id="1.10.150.80">
    <property type="entry name" value="HRDC domain"/>
    <property type="match status" value="1"/>
</dbReference>
<dbReference type="InterPro" id="IPR044876">
    <property type="entry name" value="HRDC_dom_sf"/>
</dbReference>
<feature type="domain" description="HRDC" evidence="10">
    <location>
        <begin position="450"/>
        <end position="530"/>
    </location>
</feature>
<keyword evidence="7" id="KW-0539">Nucleus</keyword>
<dbReference type="PANTHER" id="PTHR12124:SF47">
    <property type="entry name" value="EXOSOME COMPONENT 10"/>
    <property type="match status" value="1"/>
</dbReference>
<evidence type="ECO:0000256" key="6">
    <source>
        <dbReference type="ARBA" id="ARBA00022839"/>
    </source>
</evidence>
<comment type="caution">
    <text evidence="11">The sequence shown here is derived from an EMBL/GenBank/DDBJ whole genome shotgun (WGS) entry which is preliminary data.</text>
</comment>
<dbReference type="Pfam" id="PF01612">
    <property type="entry name" value="DNA_pol_A_exo1"/>
    <property type="match status" value="1"/>
</dbReference>
<evidence type="ECO:0000256" key="7">
    <source>
        <dbReference type="ARBA" id="ARBA00023242"/>
    </source>
</evidence>
<dbReference type="InterPro" id="IPR002562">
    <property type="entry name" value="3'-5'_exonuclease_dom"/>
</dbReference>
<dbReference type="InterPro" id="IPR002121">
    <property type="entry name" value="HRDC_dom"/>
</dbReference>
<dbReference type="GO" id="GO:0003727">
    <property type="term" value="F:single-stranded RNA binding"/>
    <property type="evidence" value="ECO:0007669"/>
    <property type="project" value="TreeGrafter"/>
</dbReference>
<feature type="compositionally biased region" description="Basic residues" evidence="9">
    <location>
        <begin position="730"/>
        <end position="743"/>
    </location>
</feature>
<accession>A0A640KTL6</accession>
<dbReference type="AlphaFoldDB" id="A0A640KTL6"/>
<dbReference type="PANTHER" id="PTHR12124">
    <property type="entry name" value="POLYMYOSITIS/SCLERODERMA AUTOANTIGEN-RELATED"/>
    <property type="match status" value="1"/>
</dbReference>
<dbReference type="GO" id="GO:0071035">
    <property type="term" value="P:nuclear polyadenylation-dependent rRNA catabolic process"/>
    <property type="evidence" value="ECO:0007669"/>
    <property type="project" value="TreeGrafter"/>
</dbReference>
<dbReference type="VEuPathDB" id="TriTrypDB:LtaPh_3429900"/>
<feature type="compositionally biased region" description="Basic and acidic residues" evidence="9">
    <location>
        <begin position="658"/>
        <end position="667"/>
    </location>
</feature>
<dbReference type="EMBL" id="BLBS01000054">
    <property type="protein sequence ID" value="GET92374.1"/>
    <property type="molecule type" value="Genomic_DNA"/>
</dbReference>
<dbReference type="GO" id="GO:0071038">
    <property type="term" value="P:TRAMP-dependent tRNA surveillance pathway"/>
    <property type="evidence" value="ECO:0007669"/>
    <property type="project" value="TreeGrafter"/>
</dbReference>
<keyword evidence="5" id="KW-0271">Exosome</keyword>
<comment type="subcellular location">
    <subcellularLocation>
        <location evidence="1">Nucleus</location>
    </subcellularLocation>
</comment>
<keyword evidence="4" id="KW-0378">Hydrolase</keyword>
<evidence type="ECO:0000256" key="2">
    <source>
        <dbReference type="ARBA" id="ARBA00022552"/>
    </source>
</evidence>
<dbReference type="FunFam" id="1.10.150.80:FF:000001">
    <property type="entry name" value="Putative exosome component 10"/>
    <property type="match status" value="1"/>
</dbReference>
<comment type="similarity">
    <text evidence="8">Belongs to the exosome component 10/RRP6 family.</text>
</comment>
<keyword evidence="3" id="KW-0540">Nuclease</keyword>
<gene>
    <name evidence="11" type="ORF">LtaPh_3429900</name>
</gene>
<dbReference type="CDD" id="cd06147">
    <property type="entry name" value="Rrp6p_like_exo"/>
    <property type="match status" value="1"/>
</dbReference>
<dbReference type="Pfam" id="PF00570">
    <property type="entry name" value="HRDC"/>
    <property type="match status" value="1"/>
</dbReference>
<dbReference type="InterPro" id="IPR012337">
    <property type="entry name" value="RNaseH-like_sf"/>
</dbReference>
<dbReference type="InterPro" id="IPR010997">
    <property type="entry name" value="HRDC-like_sf"/>
</dbReference>
<proteinExistence type="inferred from homology"/>
<sequence length="743" mass="81384">MPSKAADSTLPLTKDVVSLVFGSLKEYSKLSAHLPVDDYDYHLAFPGFRKQIREDSETLVALMDACTQMLPKRRRTSLCAEENPRSGAFHLRETERTTVMEAVDSLLESVDSLLDEVKGRKLDAQEQLSVTFGSELSISQNREGGAGVAEVAGAHGGVLRLAHVRRPQLLFDTPVDNSTAPFVPHYYDVSGQYHVGLAGQHPFESVIKAFSIPESQMLPRAEVPPVPLDVCPLTFVDTTPVMQDMIAKLLLSSEIAVDLEHHDFYSYQGFTCLMQISTREEDFIVDCLKLRSSMGALAPVFLNPSILKVLHGAREDIRWLQKDFSLYIVNFFDTGVALQTLHMPYSLAFAVDYFCQVKLNKKYQTADWRVRPLSAEMVHYARQDTHFLLYVYDRLKALLLNSEGRASIGSLLVHVYNESKQLSLQLYAKPNVVAEETYKIALGRSLSGLNKVQEKVARDVFNWRDSAAREVDDSPTAVLHLSSVLSIASKLPTTVKELLRCCAPATAVVRDNVALLVSFVKDAVASGEKDVAAMVHPTLAQGKSAEDREHTVMTVARKEWNFYRSLCPTGVHRPMTGTLPSLASVVKTVVPAEVSQEERAALLSHTTPSPWFTAMQALSQALASRVPQHVKLPGADMFTARQAAAAAAAVSAGAAEASKVDAEEEGKNGAVANSRSSSFSEVSQKLDEDKSTADANTPAPEAETKSESTTPVDKRAFSIKQVYGIGTKGPAKKAGKGTSRRKK</sequence>
<dbReference type="SMART" id="SM00341">
    <property type="entry name" value="HRDC"/>
    <property type="match status" value="1"/>
</dbReference>
<dbReference type="GO" id="GO:0000166">
    <property type="term" value="F:nucleotide binding"/>
    <property type="evidence" value="ECO:0007669"/>
    <property type="project" value="InterPro"/>
</dbReference>
<dbReference type="GO" id="GO:0000176">
    <property type="term" value="C:nuclear exosome (RNase complex)"/>
    <property type="evidence" value="ECO:0007669"/>
    <property type="project" value="InterPro"/>
</dbReference>
<dbReference type="GO" id="GO:0000175">
    <property type="term" value="F:3'-5'-RNA exonuclease activity"/>
    <property type="evidence" value="ECO:0007669"/>
    <property type="project" value="InterPro"/>
</dbReference>
<dbReference type="SUPFAM" id="SSF47819">
    <property type="entry name" value="HRDC-like"/>
    <property type="match status" value="1"/>
</dbReference>
<dbReference type="SMART" id="SM00474">
    <property type="entry name" value="35EXOc"/>
    <property type="match status" value="1"/>
</dbReference>
<dbReference type="GO" id="GO:0071040">
    <property type="term" value="P:nuclear polyadenylation-dependent antisense transcript catabolic process"/>
    <property type="evidence" value="ECO:0007669"/>
    <property type="project" value="TreeGrafter"/>
</dbReference>
<dbReference type="InterPro" id="IPR012588">
    <property type="entry name" value="Exosome-assoc_fac_Rrp6_N"/>
</dbReference>
<reference evidence="11" key="1">
    <citation type="submission" date="2019-11" db="EMBL/GenBank/DDBJ databases">
        <title>Leishmania tarentolae CDS.</title>
        <authorList>
            <person name="Goto Y."/>
            <person name="Yamagishi J."/>
        </authorList>
    </citation>
    <scope>NUCLEOTIDE SEQUENCE [LARGE SCALE GENOMIC DNA]</scope>
    <source>
        <strain evidence="11">Parrot Tar II</strain>
    </source>
</reference>
<dbReference type="GO" id="GO:0005730">
    <property type="term" value="C:nucleolus"/>
    <property type="evidence" value="ECO:0007669"/>
    <property type="project" value="TreeGrafter"/>
</dbReference>
<keyword evidence="12" id="KW-1185">Reference proteome</keyword>
<evidence type="ECO:0000256" key="5">
    <source>
        <dbReference type="ARBA" id="ARBA00022835"/>
    </source>
</evidence>
<dbReference type="InterPro" id="IPR045092">
    <property type="entry name" value="Rrp6-like"/>
</dbReference>
<feature type="compositionally biased region" description="Basic and acidic residues" evidence="9">
    <location>
        <begin position="702"/>
        <end position="716"/>
    </location>
</feature>
<evidence type="ECO:0000256" key="4">
    <source>
        <dbReference type="ARBA" id="ARBA00022801"/>
    </source>
</evidence>
<evidence type="ECO:0000256" key="1">
    <source>
        <dbReference type="ARBA" id="ARBA00004123"/>
    </source>
</evidence>
<dbReference type="PROSITE" id="PS50967">
    <property type="entry name" value="HRDC"/>
    <property type="match status" value="1"/>
</dbReference>
<dbReference type="GO" id="GO:0071044">
    <property type="term" value="P:histone mRNA catabolic process"/>
    <property type="evidence" value="ECO:0007669"/>
    <property type="project" value="TreeGrafter"/>
</dbReference>
<organism evidence="11 12">
    <name type="scientific">Leishmania tarentolae</name>
    <name type="common">Sauroleishmania tarentolae</name>
    <dbReference type="NCBI Taxonomy" id="5689"/>
    <lineage>
        <taxon>Eukaryota</taxon>
        <taxon>Discoba</taxon>
        <taxon>Euglenozoa</taxon>
        <taxon>Kinetoplastea</taxon>
        <taxon>Metakinetoplastina</taxon>
        <taxon>Trypanosomatida</taxon>
        <taxon>Trypanosomatidae</taxon>
        <taxon>Leishmaniinae</taxon>
        <taxon>Leishmania</taxon>
        <taxon>lizard Leishmania</taxon>
    </lineage>
</organism>
<keyword evidence="6" id="KW-0269">Exonuclease</keyword>
<dbReference type="GO" id="GO:0071051">
    <property type="term" value="P:poly(A)-dependent snoRNA 3'-end processing"/>
    <property type="evidence" value="ECO:0007669"/>
    <property type="project" value="TreeGrafter"/>
</dbReference>
<dbReference type="Gene3D" id="3.30.420.10">
    <property type="entry name" value="Ribonuclease H-like superfamily/Ribonuclease H"/>
    <property type="match status" value="1"/>
</dbReference>
<dbReference type="GO" id="GO:0000467">
    <property type="term" value="P:exonucleolytic trimming to generate mature 3'-end of 5.8S rRNA from tricistronic rRNA transcript (SSU-rRNA, 5.8S rRNA, LSU-rRNA)"/>
    <property type="evidence" value="ECO:0007669"/>
    <property type="project" value="InterPro"/>
</dbReference>
<name>A0A640KTL6_LEITA</name>
<feature type="compositionally biased region" description="Polar residues" evidence="9">
    <location>
        <begin position="671"/>
        <end position="683"/>
    </location>
</feature>
<dbReference type="InterPro" id="IPR036397">
    <property type="entry name" value="RNaseH_sf"/>
</dbReference>
<dbReference type="GO" id="GO:0071037">
    <property type="term" value="P:nuclear polyadenylation-dependent snRNA catabolic process"/>
    <property type="evidence" value="ECO:0007669"/>
    <property type="project" value="TreeGrafter"/>
</dbReference>
<evidence type="ECO:0000256" key="3">
    <source>
        <dbReference type="ARBA" id="ARBA00022722"/>
    </source>
</evidence>
<feature type="region of interest" description="Disordered" evidence="9">
    <location>
        <begin position="658"/>
        <end position="743"/>
    </location>
</feature>
<dbReference type="OrthoDB" id="2250022at2759"/>
<protein>
    <submittedName>
        <fullName evidence="11">Exosome subunit rrp6p homologue, putative</fullName>
    </submittedName>
</protein>
<keyword evidence="2" id="KW-0698">rRNA processing</keyword>
<dbReference type="Pfam" id="PF08066">
    <property type="entry name" value="PMC2NT"/>
    <property type="match status" value="1"/>
</dbReference>
<dbReference type="InterPro" id="IPR049559">
    <property type="entry name" value="Rrp6p-like_exo"/>
</dbReference>
<dbReference type="SUPFAM" id="SSF53098">
    <property type="entry name" value="Ribonuclease H-like"/>
    <property type="match status" value="1"/>
</dbReference>